<feature type="compositionally biased region" description="Basic residues" evidence="1">
    <location>
        <begin position="153"/>
        <end position="166"/>
    </location>
</feature>
<feature type="region of interest" description="Disordered" evidence="1">
    <location>
        <begin position="90"/>
        <end position="166"/>
    </location>
</feature>
<dbReference type="eggNOG" id="ENOG502ZBVG">
    <property type="taxonomic scope" value="Bacteria"/>
</dbReference>
<protein>
    <recommendedName>
        <fullName evidence="4">DUF2992 domain-containing protein</fullName>
    </recommendedName>
</protein>
<gene>
    <name evidence="2" type="ORF">HMPREF0045_00561</name>
</gene>
<proteinExistence type="predicted"/>
<dbReference type="EMBL" id="ACRN01000002">
    <property type="protein sequence ID" value="EHM89148.1"/>
    <property type="molecule type" value="Genomic_DNA"/>
</dbReference>
<comment type="caution">
    <text evidence="2">The sequence shown here is derived from an EMBL/GenBank/DDBJ whole genome shotgun (WGS) entry which is preliminary data.</text>
</comment>
<dbReference type="InterPro" id="IPR016787">
    <property type="entry name" value="UCP021328"/>
</dbReference>
<evidence type="ECO:0000313" key="3">
    <source>
        <dbReference type="Proteomes" id="UP000003822"/>
    </source>
</evidence>
<evidence type="ECO:0000256" key="1">
    <source>
        <dbReference type="SAM" id="MobiDB-lite"/>
    </source>
</evidence>
<evidence type="ECO:0000313" key="2">
    <source>
        <dbReference type="EMBL" id="EHM89148.1"/>
    </source>
</evidence>
<dbReference type="PIRSF" id="PIRSF021328">
    <property type="entry name" value="UCP021328"/>
    <property type="match status" value="1"/>
</dbReference>
<keyword evidence="3" id="KW-1185">Reference proteome</keyword>
<feature type="compositionally biased region" description="Basic residues" evidence="1">
    <location>
        <begin position="96"/>
        <end position="105"/>
    </location>
</feature>
<dbReference type="HOGENOM" id="CLU_123192_0_0_11"/>
<organism evidence="2 3">
    <name type="scientific">Actinomyces graevenitzii C83</name>
    <dbReference type="NCBI Taxonomy" id="435830"/>
    <lineage>
        <taxon>Bacteria</taxon>
        <taxon>Bacillati</taxon>
        <taxon>Actinomycetota</taxon>
        <taxon>Actinomycetes</taxon>
        <taxon>Actinomycetales</taxon>
        <taxon>Actinomycetaceae</taxon>
        <taxon>Actinomyces</taxon>
    </lineage>
</organism>
<reference evidence="2 3" key="1">
    <citation type="submission" date="2011-10" db="EMBL/GenBank/DDBJ databases">
        <title>The Genome Sequence of Actinomyces graevenitzii C83.</title>
        <authorList>
            <consortium name="The Broad Institute Genome Sequencing Platform"/>
            <consortium name="The Broad Institute Genome Sequencing Center for Infectious Disease"/>
            <person name="Earl A."/>
            <person name="Ward D."/>
            <person name="Feldgarden M."/>
            <person name="Gevers D."/>
            <person name="Sibley C.D."/>
            <person name="Field T.R."/>
            <person name="Grinwis M."/>
            <person name="Eshaghurshan C.S."/>
            <person name="Surette M.G."/>
            <person name="Young S.K."/>
            <person name="Zeng Q."/>
            <person name="Gargeya S."/>
            <person name="Fitzgerald M."/>
            <person name="Haas B."/>
            <person name="Abouelleil A."/>
            <person name="Alvarado L."/>
            <person name="Arachchi H.M."/>
            <person name="Berlin A."/>
            <person name="Brown A."/>
            <person name="Chapman S.B."/>
            <person name="Chen Z."/>
            <person name="Dunbar C."/>
            <person name="Freedman E."/>
            <person name="Gearin G."/>
            <person name="Goldberg J."/>
            <person name="Griggs A."/>
            <person name="Gujja S."/>
            <person name="Heiman D."/>
            <person name="Howarth C."/>
            <person name="Larson L."/>
            <person name="Lui A."/>
            <person name="MacDonald P.J.P."/>
            <person name="Montmayeur A."/>
            <person name="Murphy C."/>
            <person name="Neiman D."/>
            <person name="Pearson M."/>
            <person name="Priest M."/>
            <person name="Roberts A."/>
            <person name="Saif S."/>
            <person name="Shea T."/>
            <person name="Shenoy N."/>
            <person name="Sisk P."/>
            <person name="Stolte C."/>
            <person name="Sykes S."/>
            <person name="Wortman J."/>
            <person name="Nusbaum C."/>
            <person name="Birren B."/>
        </authorList>
    </citation>
    <scope>NUCLEOTIDE SEQUENCE [LARGE SCALE GENOMIC DNA]</scope>
    <source>
        <strain evidence="2 3">C83</strain>
    </source>
</reference>
<feature type="compositionally biased region" description="Low complexity" evidence="1">
    <location>
        <begin position="106"/>
        <end position="120"/>
    </location>
</feature>
<evidence type="ECO:0008006" key="4">
    <source>
        <dbReference type="Google" id="ProtNLM"/>
    </source>
</evidence>
<dbReference type="Pfam" id="PF11208">
    <property type="entry name" value="DUF2992"/>
    <property type="match status" value="1"/>
</dbReference>
<accession>G9PEG8</accession>
<dbReference type="STRING" id="435830.HMPREF0045_00561"/>
<dbReference type="Proteomes" id="UP000003822">
    <property type="component" value="Unassembled WGS sequence"/>
</dbReference>
<sequence>MPRIRRCPEQNPASSGPPWCTWRRVMKTESTLYFDGQFWVGVIERHEADRVRAVRIVFGAQPSDAEFYEFLLAHANALLCRLDEAAWTPDTAQRQTTHHNPKRTQRQASRLARRALPSTASQASIQAERERTAQERASTTRQEKRKKAEEKRRLARLKAKARHRGH</sequence>
<dbReference type="RefSeq" id="WP_005985324.1">
    <property type="nucleotide sequence ID" value="NZ_JH470338.1"/>
</dbReference>
<dbReference type="AlphaFoldDB" id="G9PEG8"/>
<name>G9PEG8_9ACTO</name>